<keyword evidence="6 8" id="KW-0472">Membrane</keyword>
<dbReference type="GO" id="GO:0055085">
    <property type="term" value="P:transmembrane transport"/>
    <property type="evidence" value="ECO:0007669"/>
    <property type="project" value="InterPro"/>
</dbReference>
<feature type="transmembrane region" description="Helical" evidence="8">
    <location>
        <begin position="191"/>
        <end position="220"/>
    </location>
</feature>
<keyword evidence="11" id="KW-1185">Reference proteome</keyword>
<dbReference type="PANTHER" id="PTHR43302:SF5">
    <property type="entry name" value="TRANSPORTER ARSB-RELATED"/>
    <property type="match status" value="1"/>
</dbReference>
<feature type="transmembrane region" description="Helical" evidence="8">
    <location>
        <begin position="389"/>
        <end position="410"/>
    </location>
</feature>
<evidence type="ECO:0000256" key="5">
    <source>
        <dbReference type="ARBA" id="ARBA00022989"/>
    </source>
</evidence>
<evidence type="ECO:0000313" key="11">
    <source>
        <dbReference type="Proteomes" id="UP001174691"/>
    </source>
</evidence>
<gene>
    <name evidence="10" type="ORF">NKR19_g9616</name>
</gene>
<organism evidence="10 11">
    <name type="scientific">Coniochaeta hoffmannii</name>
    <dbReference type="NCBI Taxonomy" id="91930"/>
    <lineage>
        <taxon>Eukaryota</taxon>
        <taxon>Fungi</taxon>
        <taxon>Dikarya</taxon>
        <taxon>Ascomycota</taxon>
        <taxon>Pezizomycotina</taxon>
        <taxon>Sordariomycetes</taxon>
        <taxon>Sordariomycetidae</taxon>
        <taxon>Coniochaetales</taxon>
        <taxon>Coniochaetaceae</taxon>
        <taxon>Coniochaeta</taxon>
    </lineage>
</organism>
<evidence type="ECO:0000256" key="6">
    <source>
        <dbReference type="ARBA" id="ARBA00023136"/>
    </source>
</evidence>
<proteinExistence type="predicted"/>
<feature type="transmembrane region" description="Helical" evidence="8">
    <location>
        <begin position="359"/>
        <end position="377"/>
    </location>
</feature>
<evidence type="ECO:0000256" key="2">
    <source>
        <dbReference type="ARBA" id="ARBA00022448"/>
    </source>
</evidence>
<evidence type="ECO:0000259" key="9">
    <source>
        <dbReference type="Pfam" id="PF03600"/>
    </source>
</evidence>
<evidence type="ECO:0000256" key="8">
    <source>
        <dbReference type="SAM" id="Phobius"/>
    </source>
</evidence>
<comment type="caution">
    <text evidence="10">The sequence shown here is derived from an EMBL/GenBank/DDBJ whole genome shotgun (WGS) entry which is preliminary data.</text>
</comment>
<feature type="transmembrane region" description="Helical" evidence="8">
    <location>
        <begin position="564"/>
        <end position="590"/>
    </location>
</feature>
<comment type="subcellular location">
    <subcellularLocation>
        <location evidence="1">Cell membrane</location>
        <topology evidence="1">Multi-pass membrane protein</topology>
    </subcellularLocation>
</comment>
<feature type="compositionally biased region" description="Basic and acidic residues" evidence="7">
    <location>
        <begin position="487"/>
        <end position="512"/>
    </location>
</feature>
<feature type="transmembrane region" description="Helical" evidence="8">
    <location>
        <begin position="269"/>
        <end position="293"/>
    </location>
</feature>
<evidence type="ECO:0000256" key="4">
    <source>
        <dbReference type="ARBA" id="ARBA00022692"/>
    </source>
</evidence>
<feature type="transmembrane region" description="Helical" evidence="8">
    <location>
        <begin position="110"/>
        <end position="131"/>
    </location>
</feature>
<name>A0AA38R9L6_9PEZI</name>
<evidence type="ECO:0000256" key="1">
    <source>
        <dbReference type="ARBA" id="ARBA00004651"/>
    </source>
</evidence>
<dbReference type="Pfam" id="PF03600">
    <property type="entry name" value="CitMHS"/>
    <property type="match status" value="1"/>
</dbReference>
<accession>A0AA38R9L6</accession>
<feature type="compositionally biased region" description="Polar residues" evidence="7">
    <location>
        <begin position="64"/>
        <end position="73"/>
    </location>
</feature>
<keyword evidence="3" id="KW-1003">Cell membrane</keyword>
<dbReference type="GO" id="GO:0005886">
    <property type="term" value="C:plasma membrane"/>
    <property type="evidence" value="ECO:0007669"/>
    <property type="project" value="UniProtKB-SubCell"/>
</dbReference>
<keyword evidence="4 8" id="KW-0812">Transmembrane</keyword>
<feature type="transmembrane region" description="Helical" evidence="8">
    <location>
        <begin position="666"/>
        <end position="691"/>
    </location>
</feature>
<feature type="transmembrane region" description="Helical" evidence="8">
    <location>
        <begin position="712"/>
        <end position="733"/>
    </location>
</feature>
<evidence type="ECO:0000256" key="3">
    <source>
        <dbReference type="ARBA" id="ARBA00022475"/>
    </source>
</evidence>
<reference evidence="10" key="1">
    <citation type="submission" date="2022-07" db="EMBL/GenBank/DDBJ databases">
        <title>Fungi with potential for degradation of polypropylene.</title>
        <authorList>
            <person name="Gostincar C."/>
        </authorList>
    </citation>
    <scope>NUCLEOTIDE SEQUENCE</scope>
    <source>
        <strain evidence="10">EXF-13287</strain>
    </source>
</reference>
<dbReference type="Proteomes" id="UP001174691">
    <property type="component" value="Unassembled WGS sequence"/>
</dbReference>
<feature type="transmembrane region" description="Helical" evidence="8">
    <location>
        <begin position="15"/>
        <end position="33"/>
    </location>
</feature>
<feature type="region of interest" description="Disordered" evidence="7">
    <location>
        <begin position="64"/>
        <end position="99"/>
    </location>
</feature>
<dbReference type="AlphaFoldDB" id="A0AA38R9L6"/>
<evidence type="ECO:0000313" key="10">
    <source>
        <dbReference type="EMBL" id="KAJ9131149.1"/>
    </source>
</evidence>
<feature type="compositionally biased region" description="Low complexity" evidence="7">
    <location>
        <begin position="88"/>
        <end position="97"/>
    </location>
</feature>
<evidence type="ECO:0000256" key="7">
    <source>
        <dbReference type="SAM" id="MobiDB-lite"/>
    </source>
</evidence>
<dbReference type="EMBL" id="JANBVN010000243">
    <property type="protein sequence ID" value="KAJ9131149.1"/>
    <property type="molecule type" value="Genomic_DNA"/>
</dbReference>
<feature type="compositionally biased region" description="Low complexity" evidence="7">
    <location>
        <begin position="473"/>
        <end position="486"/>
    </location>
</feature>
<sequence length="749" mass="81600">MAGDIDTDTGQIREWQSIVTLIVFVLANVIVLFPFKIPVYVPRAFWHLILDTLGFLRIIPPRPSQLQDGQGSRNAEPESGDQEEDDQNNNSNNNNGKAKGKSVPWVRLDFPMNFVTAPLIGDLFLLAILAIGRAEVKGGTIGSDNISPIDIMGFFITLAYIAISIDASGLIRYLAFKVLQKGGKVGHKLFFYLYAFFFALGSFIGNDPIILSGTAFLAYMTRVSSNIVHPRAWIHTQFAVANIASAILVSSNPTNLVLAGAFGIKFIEYTANIIVPVIATVIVLFPFLLYIVFADQSLIPLSITMHELSEEAKAKKPVNPNIPNARGTAEEEEERSADDERGNLLSLEEIMNPFLDKGGAAFGAVIMAATLITLLAINAASQSGHELPVAYVTVPAAFVMLCWDLGFGWYHRHETREIARRGREEVERARAARLLGAEEGAAADSMNPLPAALEKRDCESRREKADGAPLFLAPAVTPTTTTSADSAAERIGRLSHPADGDRDKAALEEKQPSPRSEGPVAASSREGLEEPAMSEVAGRRPQKANLVSLVSDAYKWSQETFPTVTAVLAHLPFALVPFAFAMFVLVQALVTKGWVQVFAYGWDHWVHKTGTVGSIGGMAFLSVILCNFSGTNIGTTILLSRVIQTWVRIHEANGTSITNRTFWATVYAMAIGVNYGAFSTAFSASLAGLLWRDILARKHIHVRRLEFARVNLPIIAISMTVGCAVLVGEVYIIRDKAPYKPSWESGDVS</sequence>
<keyword evidence="5 8" id="KW-1133">Transmembrane helix</keyword>
<feature type="transmembrane region" description="Helical" evidence="8">
    <location>
        <begin position="151"/>
        <end position="171"/>
    </location>
</feature>
<feature type="region of interest" description="Disordered" evidence="7">
    <location>
        <begin position="469"/>
        <end position="537"/>
    </location>
</feature>
<feature type="compositionally biased region" description="Acidic residues" evidence="7">
    <location>
        <begin position="78"/>
        <end position="87"/>
    </location>
</feature>
<feature type="region of interest" description="Disordered" evidence="7">
    <location>
        <begin position="314"/>
        <end position="340"/>
    </location>
</feature>
<feature type="domain" description="Citrate transporter-like" evidence="9">
    <location>
        <begin position="149"/>
        <end position="652"/>
    </location>
</feature>
<dbReference type="PANTHER" id="PTHR43302">
    <property type="entry name" value="TRANSPORTER ARSB-RELATED"/>
    <property type="match status" value="1"/>
</dbReference>
<protein>
    <submittedName>
        <fullName evidence="10">Arsenite efflux transporter</fullName>
    </submittedName>
</protein>
<dbReference type="InterPro" id="IPR004680">
    <property type="entry name" value="Cit_transptr-like_dom"/>
</dbReference>
<keyword evidence="2" id="KW-0813">Transport</keyword>